<accession>A0ABZ0SG39</accession>
<dbReference type="PANTHER" id="PTHR42709:SF2">
    <property type="entry name" value="INNER MEMBRANE PROTEIN YOHD"/>
    <property type="match status" value="1"/>
</dbReference>
<feature type="transmembrane region" description="Helical" evidence="2">
    <location>
        <begin position="100"/>
        <end position="118"/>
    </location>
</feature>
<feature type="domain" description="VTT" evidence="3">
    <location>
        <begin position="131"/>
        <end position="235"/>
    </location>
</feature>
<feature type="compositionally biased region" description="Low complexity" evidence="1">
    <location>
        <begin position="55"/>
        <end position="67"/>
    </location>
</feature>
<feature type="region of interest" description="Disordered" evidence="1">
    <location>
        <begin position="55"/>
        <end position="74"/>
    </location>
</feature>
<feature type="transmembrane region" description="Helical" evidence="2">
    <location>
        <begin position="258"/>
        <end position="276"/>
    </location>
</feature>
<dbReference type="EMBL" id="CP121472">
    <property type="protein sequence ID" value="WPL19507.1"/>
    <property type="molecule type" value="Genomic_DNA"/>
</dbReference>
<feature type="transmembrane region" description="Helical" evidence="2">
    <location>
        <begin position="219"/>
        <end position="238"/>
    </location>
</feature>
<keyword evidence="2" id="KW-0472">Membrane</keyword>
<feature type="transmembrane region" description="Helical" evidence="2">
    <location>
        <begin position="138"/>
        <end position="160"/>
    </location>
</feature>
<dbReference type="Pfam" id="PF09335">
    <property type="entry name" value="VTT_dom"/>
    <property type="match status" value="1"/>
</dbReference>
<dbReference type="PANTHER" id="PTHR42709">
    <property type="entry name" value="ALKALINE PHOSPHATASE LIKE PROTEIN"/>
    <property type="match status" value="1"/>
</dbReference>
<reference evidence="4 5" key="1">
    <citation type="journal article" date="2023" name="Microorganisms">
        <title>Thiorhodovibrio frisius and Trv. litoralis spp. nov., Two Novel Members from a Clade of Fastidious Purple Sulfur Bacteria That Exhibit Unique Red-Shifted Light-Harvesting Capabilities.</title>
        <authorList>
            <person name="Methner A."/>
            <person name="Kuzyk S.B."/>
            <person name="Petersen J."/>
            <person name="Bauer S."/>
            <person name="Brinkmann H."/>
            <person name="Sichau K."/>
            <person name="Wanner G."/>
            <person name="Wolf J."/>
            <person name="Neumann-Schaal M."/>
            <person name="Henke P."/>
            <person name="Tank M."/>
            <person name="Sproer C."/>
            <person name="Bunk B."/>
            <person name="Overmann J."/>
        </authorList>
    </citation>
    <scope>NUCLEOTIDE SEQUENCE [LARGE SCALE GENOMIC DNA]</scope>
    <source>
        <strain evidence="4 5">DSM 6702</strain>
    </source>
</reference>
<gene>
    <name evidence="4" type="primary">yohD</name>
    <name evidence="4" type="ORF">Thiowin_04638</name>
</gene>
<dbReference type="InterPro" id="IPR051311">
    <property type="entry name" value="DedA_domain"/>
</dbReference>
<keyword evidence="5" id="KW-1185">Reference proteome</keyword>
<protein>
    <submittedName>
        <fullName evidence="4">Inner membrane protein YohD</fullName>
    </submittedName>
</protein>
<proteinExistence type="predicted"/>
<sequence length="289" mass="31118">MIQMSYSPAARRWPQAAAPRLGRPAWVSAILLLLVLSLVTPLAWAAGASAENSAESSADSSTGSASGPGPHPSLMQDVGTGVVHELKAAVHHVRPLVDRYGYAAAFAAMLVEGFGVPAPGQTLMMASALEAAEGRLSIYLVLGLAFLAAVLGNTLGYMIGRYGGTALLRRLHVNEKHEARIARLFERFGGSLILFARFFDGLRQLNGIVAGVLNMRLSVFMVFNVLGAVLYVTVWGLGTFYLREHLPRIYDWSQRINPWIAALAVLGVLLLLIYLLRGRNRAGVKKPSA</sequence>
<evidence type="ECO:0000259" key="3">
    <source>
        <dbReference type="Pfam" id="PF09335"/>
    </source>
</evidence>
<evidence type="ECO:0000256" key="2">
    <source>
        <dbReference type="SAM" id="Phobius"/>
    </source>
</evidence>
<evidence type="ECO:0000313" key="5">
    <source>
        <dbReference type="Proteomes" id="UP001432180"/>
    </source>
</evidence>
<evidence type="ECO:0000256" key="1">
    <source>
        <dbReference type="SAM" id="MobiDB-lite"/>
    </source>
</evidence>
<keyword evidence="2" id="KW-0812">Transmembrane</keyword>
<dbReference type="Proteomes" id="UP001432180">
    <property type="component" value="Chromosome"/>
</dbReference>
<keyword evidence="2" id="KW-1133">Transmembrane helix</keyword>
<name>A0ABZ0SG39_9GAMM</name>
<organism evidence="4 5">
    <name type="scientific">Thiorhodovibrio winogradskyi</name>
    <dbReference type="NCBI Taxonomy" id="77007"/>
    <lineage>
        <taxon>Bacteria</taxon>
        <taxon>Pseudomonadati</taxon>
        <taxon>Pseudomonadota</taxon>
        <taxon>Gammaproteobacteria</taxon>
        <taxon>Chromatiales</taxon>
        <taxon>Chromatiaceae</taxon>
        <taxon>Thiorhodovibrio</taxon>
    </lineage>
</organism>
<dbReference type="InterPro" id="IPR032816">
    <property type="entry name" value="VTT_dom"/>
</dbReference>
<evidence type="ECO:0000313" key="4">
    <source>
        <dbReference type="EMBL" id="WPL19507.1"/>
    </source>
</evidence>